<keyword evidence="4" id="KW-1185">Reference proteome</keyword>
<keyword evidence="2" id="KW-1133">Transmembrane helix</keyword>
<reference evidence="3 4" key="1">
    <citation type="submission" date="2019-03" db="EMBL/GenBank/DDBJ databases">
        <title>Draft genome sequences of novel Actinobacteria.</title>
        <authorList>
            <person name="Sahin N."/>
            <person name="Ay H."/>
            <person name="Saygin H."/>
        </authorList>
    </citation>
    <scope>NUCLEOTIDE SEQUENCE [LARGE SCALE GENOMIC DNA]</scope>
    <source>
        <strain evidence="3 4">DSM 45347</strain>
    </source>
</reference>
<dbReference type="Gene3D" id="1.10.1740.10">
    <property type="match status" value="1"/>
</dbReference>
<organism evidence="3 4">
    <name type="scientific">Actinomadura bangladeshensis</name>
    <dbReference type="NCBI Taxonomy" id="453573"/>
    <lineage>
        <taxon>Bacteria</taxon>
        <taxon>Bacillati</taxon>
        <taxon>Actinomycetota</taxon>
        <taxon>Actinomycetes</taxon>
        <taxon>Streptosporangiales</taxon>
        <taxon>Thermomonosporaceae</taxon>
        <taxon>Actinomadura</taxon>
    </lineage>
</organism>
<gene>
    <name evidence="3" type="ORF">E1284_13040</name>
</gene>
<protein>
    <submittedName>
        <fullName evidence="3">Uncharacterized protein</fullName>
    </submittedName>
</protein>
<keyword evidence="2" id="KW-0472">Membrane</keyword>
<comment type="caution">
    <text evidence="3">The sequence shown here is derived from an EMBL/GenBank/DDBJ whole genome shotgun (WGS) entry which is preliminary data.</text>
</comment>
<dbReference type="AlphaFoldDB" id="A0A4R4P6A5"/>
<sequence>MSSAPPLNEDFRLVEALQAQRPGAVGHVYNVYGPELVEYAEGLIGEHQRAVEAVREALLALRDADVPDAGTFRDWLYELVRDQCRGTPPRKRGRLVVIGGAAAAVALTGGMLVLFESTEPEPQPSAAPPVAMVTPATPAPSPTSTPTPEDSVEKNKPKPKDEKKPARPKTSRKAPSGPGRLSVNDRGCHGVRAAGLPTRCYIRLTAVGGPVKWSVSSVRDTAGRVSAGGSGTLKAGHSTSVAVTVRPTVLCYIGGRGTGTVSFNPSGSATVTYTCWRR</sequence>
<feature type="region of interest" description="Disordered" evidence="1">
    <location>
        <begin position="119"/>
        <end position="187"/>
    </location>
</feature>
<dbReference type="Proteomes" id="UP000295431">
    <property type="component" value="Unassembled WGS sequence"/>
</dbReference>
<evidence type="ECO:0000313" key="4">
    <source>
        <dbReference type="Proteomes" id="UP000295431"/>
    </source>
</evidence>
<feature type="transmembrane region" description="Helical" evidence="2">
    <location>
        <begin position="95"/>
        <end position="115"/>
    </location>
</feature>
<evidence type="ECO:0000256" key="2">
    <source>
        <dbReference type="SAM" id="Phobius"/>
    </source>
</evidence>
<evidence type="ECO:0000313" key="3">
    <source>
        <dbReference type="EMBL" id="TDC16267.1"/>
    </source>
</evidence>
<name>A0A4R4P6A5_9ACTN</name>
<dbReference type="RefSeq" id="WP_131939313.1">
    <property type="nucleotide sequence ID" value="NZ_BAAAMX010000016.1"/>
</dbReference>
<proteinExistence type="predicted"/>
<accession>A0A4R4P6A5</accession>
<keyword evidence="2" id="KW-0812">Transmembrane</keyword>
<dbReference type="OrthoDB" id="3471976at2"/>
<feature type="compositionally biased region" description="Basic and acidic residues" evidence="1">
    <location>
        <begin position="151"/>
        <end position="165"/>
    </location>
</feature>
<dbReference type="EMBL" id="SMJW01000053">
    <property type="protein sequence ID" value="TDC16267.1"/>
    <property type="molecule type" value="Genomic_DNA"/>
</dbReference>
<evidence type="ECO:0000256" key="1">
    <source>
        <dbReference type="SAM" id="MobiDB-lite"/>
    </source>
</evidence>